<evidence type="ECO:0000313" key="7">
    <source>
        <dbReference type="RefSeq" id="XP_032815261.1"/>
    </source>
</evidence>
<name>A0AAJ7TC82_PETMA</name>
<dbReference type="InterPro" id="IPR050821">
    <property type="entry name" value="Cytosolic_carboxypeptidase"/>
</dbReference>
<dbReference type="Pfam" id="PF00246">
    <property type="entry name" value="Peptidase_M14"/>
    <property type="match status" value="1"/>
</dbReference>
<organism evidence="6 7">
    <name type="scientific">Petromyzon marinus</name>
    <name type="common">Sea lamprey</name>
    <dbReference type="NCBI Taxonomy" id="7757"/>
    <lineage>
        <taxon>Eukaryota</taxon>
        <taxon>Metazoa</taxon>
        <taxon>Chordata</taxon>
        <taxon>Craniata</taxon>
        <taxon>Vertebrata</taxon>
        <taxon>Cyclostomata</taxon>
        <taxon>Hyperoartia</taxon>
        <taxon>Petromyzontiformes</taxon>
        <taxon>Petromyzontidae</taxon>
        <taxon>Petromyzon</taxon>
    </lineage>
</organism>
<keyword evidence="6" id="KW-1185">Reference proteome</keyword>
<dbReference type="RefSeq" id="XP_032815261.1">
    <property type="nucleotide sequence ID" value="XM_032959370.1"/>
</dbReference>
<sequence length="464" mass="52015">MRPLVYSEVAARSGAPGWCRTGHHIRYGPWSNPSRNPLLPAGVQFYCLDFLMEFAHAGDTCYLAHCYPYSFSELQAHVRALLAHPRRAARLRRDSLCCTRAGNSCFLLTVTDFPPDSAQDDRTEEHAGKLGVVLTARVHPGESQASWIMKGALDFLTSDEPSAQELRRKVVFKIVPMLNPDGVIVGNYRCSLSARDLNRNYRHPDKDEFPTVWHTKQMVEQFQKDRPVILYCDLHGHSRKHNVFMYGCSSRQPRGAASAALFLRERLFPWLMARRAPGRFDWRSCKFRIRQGKESTGRAVMFRAMGITNAFTLEASFAGSRGLSARSSARGSSYDVSDFLSMGRSFCECVLDYVGTREDPRKLAEATVTLTDALVSQATERGCYGPEGPAAPRQRERTPRATEEARGSPPAQASDSERSETSDTESARREADGIDDAGGDDRTPARPHDPRRMQVPPPSHRCRR</sequence>
<dbReference type="Gene3D" id="3.40.630.10">
    <property type="entry name" value="Zn peptidases"/>
    <property type="match status" value="1"/>
</dbReference>
<gene>
    <name evidence="7" type="primary">LOC116945163</name>
</gene>
<dbReference type="GO" id="GO:0008270">
    <property type="term" value="F:zinc ion binding"/>
    <property type="evidence" value="ECO:0007669"/>
    <property type="project" value="InterPro"/>
</dbReference>
<feature type="domain" description="Peptidase M14" evidence="5">
    <location>
        <begin position="67"/>
        <end position="354"/>
    </location>
</feature>
<accession>A0AAJ7TC82</accession>
<evidence type="ECO:0000256" key="3">
    <source>
        <dbReference type="PROSITE-ProRule" id="PRU01379"/>
    </source>
</evidence>
<dbReference type="SUPFAM" id="SSF53187">
    <property type="entry name" value="Zn-dependent exopeptidases"/>
    <property type="match status" value="1"/>
</dbReference>
<dbReference type="AlphaFoldDB" id="A0AAJ7TC82"/>
<dbReference type="PANTHER" id="PTHR12756:SF4">
    <property type="entry name" value="PEPTIDASE M14 CARBOXYPEPTIDASE A DOMAIN-CONTAINING PROTEIN"/>
    <property type="match status" value="1"/>
</dbReference>
<evidence type="ECO:0000256" key="2">
    <source>
        <dbReference type="ARBA" id="ARBA00005988"/>
    </source>
</evidence>
<feature type="compositionally biased region" description="Basic and acidic residues" evidence="4">
    <location>
        <begin position="393"/>
        <end position="406"/>
    </location>
</feature>
<feature type="compositionally biased region" description="Basic and acidic residues" evidence="4">
    <location>
        <begin position="415"/>
        <end position="432"/>
    </location>
</feature>
<protein>
    <submittedName>
        <fullName evidence="7">Cytosolic carboxypeptidase 2-like</fullName>
    </submittedName>
</protein>
<dbReference type="PANTHER" id="PTHR12756">
    <property type="entry name" value="CYTOSOLIC CARBOXYPEPTIDASE"/>
    <property type="match status" value="1"/>
</dbReference>
<feature type="region of interest" description="Disordered" evidence="4">
    <location>
        <begin position="379"/>
        <end position="464"/>
    </location>
</feature>
<evidence type="ECO:0000256" key="1">
    <source>
        <dbReference type="ARBA" id="ARBA00001947"/>
    </source>
</evidence>
<dbReference type="Proteomes" id="UP001318040">
    <property type="component" value="Chromosome 23"/>
</dbReference>
<evidence type="ECO:0000313" key="6">
    <source>
        <dbReference type="Proteomes" id="UP001318040"/>
    </source>
</evidence>
<reference evidence="7" key="1">
    <citation type="submission" date="2025-08" db="UniProtKB">
        <authorList>
            <consortium name="RefSeq"/>
        </authorList>
    </citation>
    <scope>IDENTIFICATION</scope>
    <source>
        <tissue evidence="7">Sperm</tissue>
    </source>
</reference>
<feature type="compositionally biased region" description="Pro residues" evidence="4">
    <location>
        <begin position="455"/>
        <end position="464"/>
    </location>
</feature>
<dbReference type="PROSITE" id="PS52035">
    <property type="entry name" value="PEPTIDASE_M14"/>
    <property type="match status" value="1"/>
</dbReference>
<dbReference type="KEGG" id="pmrn:116945163"/>
<proteinExistence type="inferred from homology"/>
<evidence type="ECO:0000259" key="5">
    <source>
        <dbReference type="PROSITE" id="PS52035"/>
    </source>
</evidence>
<comment type="similarity">
    <text evidence="2 3">Belongs to the peptidase M14 family.</text>
</comment>
<comment type="cofactor">
    <cofactor evidence="1">
        <name>Zn(2+)</name>
        <dbReference type="ChEBI" id="CHEBI:29105"/>
    </cofactor>
</comment>
<feature type="active site" description="Proton donor/acceptor" evidence="3">
    <location>
        <position position="314"/>
    </location>
</feature>
<dbReference type="GO" id="GO:0004181">
    <property type="term" value="F:metallocarboxypeptidase activity"/>
    <property type="evidence" value="ECO:0007669"/>
    <property type="project" value="InterPro"/>
</dbReference>
<evidence type="ECO:0000256" key="4">
    <source>
        <dbReference type="SAM" id="MobiDB-lite"/>
    </source>
</evidence>
<feature type="compositionally biased region" description="Basic and acidic residues" evidence="4">
    <location>
        <begin position="439"/>
        <end position="452"/>
    </location>
</feature>
<dbReference type="GO" id="GO:0006508">
    <property type="term" value="P:proteolysis"/>
    <property type="evidence" value="ECO:0007669"/>
    <property type="project" value="InterPro"/>
</dbReference>
<dbReference type="InterPro" id="IPR000834">
    <property type="entry name" value="Peptidase_M14"/>
</dbReference>